<keyword evidence="6 20" id="KW-0349">Heme</keyword>
<dbReference type="GO" id="GO:0020037">
    <property type="term" value="F:heme binding"/>
    <property type="evidence" value="ECO:0007669"/>
    <property type="project" value="InterPro"/>
</dbReference>
<dbReference type="GO" id="GO:0080132">
    <property type="term" value="F:fatty acid 2-hydroxylase activity"/>
    <property type="evidence" value="ECO:0007669"/>
    <property type="project" value="InterPro"/>
</dbReference>
<feature type="binding site" evidence="19">
    <location>
        <position position="355"/>
    </location>
    <ligand>
        <name>Zn(2+)</name>
        <dbReference type="ChEBI" id="CHEBI:29105"/>
        <label>1</label>
    </ligand>
</feature>
<feature type="binding site" description="axial binding residue" evidence="20">
    <location>
        <position position="64"/>
    </location>
    <ligand>
        <name>heme</name>
        <dbReference type="ChEBI" id="CHEBI:30413"/>
    </ligand>
    <ligandPart>
        <name>Fe</name>
        <dbReference type="ChEBI" id="CHEBI:18248"/>
    </ligandPart>
</feature>
<evidence type="ECO:0000256" key="19">
    <source>
        <dbReference type="PIRSR" id="PIRSR005149-1"/>
    </source>
</evidence>
<keyword evidence="14 18" id="KW-0408">Iron</keyword>
<evidence type="ECO:0000256" key="7">
    <source>
        <dbReference type="ARBA" id="ARBA00022692"/>
    </source>
</evidence>
<evidence type="ECO:0000256" key="18">
    <source>
        <dbReference type="PIRNR" id="PIRNR005149"/>
    </source>
</evidence>
<evidence type="ECO:0000313" key="24">
    <source>
        <dbReference type="Proteomes" id="UP000193560"/>
    </source>
</evidence>
<keyword evidence="17 18" id="KW-0275">Fatty acid biosynthesis</keyword>
<dbReference type="GO" id="GO:0005506">
    <property type="term" value="F:iron ion binding"/>
    <property type="evidence" value="ECO:0007669"/>
    <property type="project" value="UniProtKB-UniRule"/>
</dbReference>
<proteinExistence type="inferred from homology"/>
<keyword evidence="9 18" id="KW-0256">Endoplasmic reticulum</keyword>
<reference evidence="23 24" key="1">
    <citation type="submission" date="2016-07" db="EMBL/GenBank/DDBJ databases">
        <title>Pervasive Adenine N6-methylation of Active Genes in Fungi.</title>
        <authorList>
            <consortium name="DOE Joint Genome Institute"/>
            <person name="Mondo S.J."/>
            <person name="Dannebaum R.O."/>
            <person name="Kuo R.C."/>
            <person name="Labutti K."/>
            <person name="Haridas S."/>
            <person name="Kuo A."/>
            <person name="Salamov A."/>
            <person name="Ahrendt S.R."/>
            <person name="Lipzen A."/>
            <person name="Sullivan W."/>
            <person name="Andreopoulos W.B."/>
            <person name="Clum A."/>
            <person name="Lindquist E."/>
            <person name="Daum C."/>
            <person name="Ramamoorthy G.K."/>
            <person name="Gryganskyi A."/>
            <person name="Culley D."/>
            <person name="Magnuson J.K."/>
            <person name="James T.Y."/>
            <person name="O'Malley M.A."/>
            <person name="Stajich J.E."/>
            <person name="Spatafora J.W."/>
            <person name="Visel A."/>
            <person name="Grigoriev I.V."/>
        </authorList>
    </citation>
    <scope>NUCLEOTIDE SEQUENCE [LARGE SCALE GENOMIC DNA]</scope>
    <source>
        <strain evidence="23 24">NRRL 1336</strain>
    </source>
</reference>
<name>A0A1X2IZ11_9FUNG</name>
<evidence type="ECO:0000256" key="4">
    <source>
        <dbReference type="ARBA" id="ARBA00005747"/>
    </source>
</evidence>
<evidence type="ECO:0000256" key="9">
    <source>
        <dbReference type="ARBA" id="ARBA00022824"/>
    </source>
</evidence>
<sequence>MAKVYTSSQVASHTTADSCWIIYNRKVYDVTEFIMDHPGGDDLILDYAGKDVTAVMKDVLEHEHSESAYEILDDYCIGTFDDTITATTTTTTTTTTSSTVLSSATEDKKQALHRQRMQLLEQEEESKTYGMANFAPKETDAATDMKTSQFLDLRKALIPQFFTTSFTKEFYLEQVHKPRYLPTPAIFFGHPLLEPLSKTVWYVVPLLWLPFAAYQFSKSLALSGGANVLSGFSFGLGLLIWTLLEYLLHRFLFHVDDHLPDHQIAFLLHFTLHGFHHYLPMDKLRLVMPPTLGIALAYPLINLGHFLFPPVMAYAVIAGGVVGYVMYDCTHYYLHHAKVFKYHFKEMKKYHMAHHYKNYEDGYGITSKLWDAVFGTVLNYGTPLTSSK</sequence>
<keyword evidence="5 18" id="KW-0444">Lipid biosynthesis</keyword>
<feature type="binding site" evidence="19">
    <location>
        <position position="254"/>
    </location>
    <ligand>
        <name>Zn(2+)</name>
        <dbReference type="ChEBI" id="CHEBI:29105"/>
        <label>1</label>
    </ligand>
</feature>
<evidence type="ECO:0000256" key="2">
    <source>
        <dbReference type="ARBA" id="ARBA00004991"/>
    </source>
</evidence>
<keyword evidence="10 18" id="KW-0276">Fatty acid metabolism</keyword>
<comment type="caution">
    <text evidence="23">The sequence shown here is derived from an EMBL/GenBank/DDBJ whole genome shotgun (WGS) entry which is preliminary data.</text>
</comment>
<feature type="domain" description="Cytochrome b5 heme-binding" evidence="22">
    <location>
        <begin position="2"/>
        <end position="81"/>
    </location>
</feature>
<dbReference type="PANTHER" id="PTHR12863">
    <property type="entry name" value="FATTY ACID HYDROXYLASE"/>
    <property type="match status" value="1"/>
</dbReference>
<dbReference type="InterPro" id="IPR006694">
    <property type="entry name" value="Fatty_acid_hydroxylase"/>
</dbReference>
<evidence type="ECO:0000256" key="17">
    <source>
        <dbReference type="ARBA" id="ARBA00023160"/>
    </source>
</evidence>
<evidence type="ECO:0000256" key="20">
    <source>
        <dbReference type="PIRSR" id="PIRSR005149-50"/>
    </source>
</evidence>
<dbReference type="Pfam" id="PF04116">
    <property type="entry name" value="FA_hydroxylase"/>
    <property type="match status" value="1"/>
</dbReference>
<dbReference type="PIRSF" id="PIRSF005149">
    <property type="entry name" value="IPC-B_HD"/>
    <property type="match status" value="1"/>
</dbReference>
<evidence type="ECO:0000256" key="6">
    <source>
        <dbReference type="ARBA" id="ARBA00022617"/>
    </source>
</evidence>
<evidence type="ECO:0000313" key="23">
    <source>
        <dbReference type="EMBL" id="ORZ24502.1"/>
    </source>
</evidence>
<evidence type="ECO:0000256" key="15">
    <source>
        <dbReference type="ARBA" id="ARBA00023098"/>
    </source>
</evidence>
<dbReference type="InterPro" id="IPR036400">
    <property type="entry name" value="Cyt_B5-like_heme/steroid_sf"/>
</dbReference>
<evidence type="ECO:0000256" key="1">
    <source>
        <dbReference type="ARBA" id="ARBA00004477"/>
    </source>
</evidence>
<feature type="transmembrane region" description="Helical" evidence="21">
    <location>
        <begin position="284"/>
        <end position="301"/>
    </location>
</feature>
<feature type="binding site" evidence="19">
    <location>
        <position position="277"/>
    </location>
    <ligand>
        <name>Zn(2+)</name>
        <dbReference type="ChEBI" id="CHEBI:29105"/>
        <label>1</label>
    </ligand>
</feature>
<keyword evidence="15 18" id="KW-0443">Lipid metabolism</keyword>
<keyword evidence="8 18" id="KW-0479">Metal-binding</keyword>
<dbReference type="PRINTS" id="PR00363">
    <property type="entry name" value="CYTOCHROMEB5"/>
</dbReference>
<gene>
    <name evidence="23" type="ORF">BCR42DRAFT_446440</name>
</gene>
<evidence type="ECO:0000256" key="8">
    <source>
        <dbReference type="ARBA" id="ARBA00022723"/>
    </source>
</evidence>
<keyword evidence="11 19" id="KW-0862">Zinc</keyword>
<evidence type="ECO:0000256" key="3">
    <source>
        <dbReference type="ARBA" id="ARBA00005189"/>
    </source>
</evidence>
<feature type="binding site" description="axial binding residue" evidence="20">
    <location>
        <position position="37"/>
    </location>
    <ligand>
        <name>heme</name>
        <dbReference type="ChEBI" id="CHEBI:30413"/>
    </ligand>
    <ligandPart>
        <name>Fe</name>
        <dbReference type="ChEBI" id="CHEBI:18248"/>
    </ligandPart>
</feature>
<evidence type="ECO:0000256" key="13">
    <source>
        <dbReference type="ARBA" id="ARBA00023002"/>
    </source>
</evidence>
<feature type="binding site" evidence="19">
    <location>
        <position position="354"/>
    </location>
    <ligand>
        <name>Zn(2+)</name>
        <dbReference type="ChEBI" id="CHEBI:29105"/>
        <label>1</label>
    </ligand>
</feature>
<dbReference type="SUPFAM" id="SSF55856">
    <property type="entry name" value="Cytochrome b5-like heme/steroid binding domain"/>
    <property type="match status" value="1"/>
</dbReference>
<evidence type="ECO:0000256" key="12">
    <source>
        <dbReference type="ARBA" id="ARBA00022989"/>
    </source>
</evidence>
<feature type="transmembrane region" description="Helical" evidence="21">
    <location>
        <begin position="228"/>
        <end position="248"/>
    </location>
</feature>
<dbReference type="InterPro" id="IPR018506">
    <property type="entry name" value="Cyt_B5_heme-BS"/>
</dbReference>
<dbReference type="Pfam" id="PF00173">
    <property type="entry name" value="Cyt-b5"/>
    <property type="match status" value="1"/>
</dbReference>
<feature type="binding site" evidence="19">
    <location>
        <position position="249"/>
    </location>
    <ligand>
        <name>Zn(2+)</name>
        <dbReference type="ChEBI" id="CHEBI:29105"/>
        <label>1</label>
    </ligand>
</feature>
<dbReference type="Proteomes" id="UP000193560">
    <property type="component" value="Unassembled WGS sequence"/>
</dbReference>
<accession>A0A1X2IZ11</accession>
<feature type="binding site" evidence="19">
    <location>
        <position position="273"/>
    </location>
    <ligand>
        <name>Zn(2+)</name>
        <dbReference type="ChEBI" id="CHEBI:29105"/>
        <label>1</label>
    </ligand>
</feature>
<dbReference type="InterPro" id="IPR014430">
    <property type="entry name" value="Scs7"/>
</dbReference>
<dbReference type="GO" id="GO:0006633">
    <property type="term" value="P:fatty acid biosynthetic process"/>
    <property type="evidence" value="ECO:0007669"/>
    <property type="project" value="UniProtKB-KW"/>
</dbReference>
<dbReference type="EC" id="1.-.-.-" evidence="18"/>
<dbReference type="PROSITE" id="PS00191">
    <property type="entry name" value="CYTOCHROME_B5_1"/>
    <property type="match status" value="1"/>
</dbReference>
<dbReference type="GO" id="GO:0005789">
    <property type="term" value="C:endoplasmic reticulum membrane"/>
    <property type="evidence" value="ECO:0007669"/>
    <property type="project" value="UniProtKB-SubCell"/>
</dbReference>
<feature type="binding site" evidence="19">
    <location>
        <position position="335"/>
    </location>
    <ligand>
        <name>Zn(2+)</name>
        <dbReference type="ChEBI" id="CHEBI:29105"/>
        <label>1</label>
    </ligand>
</feature>
<dbReference type="OrthoDB" id="2204368at2759"/>
<dbReference type="SMART" id="SM01117">
    <property type="entry name" value="Cyt-b5"/>
    <property type="match status" value="1"/>
</dbReference>
<keyword evidence="13 18" id="KW-0560">Oxidoreductase</keyword>
<keyword evidence="24" id="KW-1185">Reference proteome</keyword>
<evidence type="ECO:0000256" key="5">
    <source>
        <dbReference type="ARBA" id="ARBA00022516"/>
    </source>
</evidence>
<evidence type="ECO:0000259" key="22">
    <source>
        <dbReference type="PROSITE" id="PS50255"/>
    </source>
</evidence>
<dbReference type="STRING" id="90262.A0A1X2IZ11"/>
<evidence type="ECO:0000256" key="10">
    <source>
        <dbReference type="ARBA" id="ARBA00022832"/>
    </source>
</evidence>
<feature type="binding site" evidence="19">
    <location>
        <position position="276"/>
    </location>
    <ligand>
        <name>Zn(2+)</name>
        <dbReference type="ChEBI" id="CHEBI:29105"/>
        <label>1</label>
    </ligand>
</feature>
<comment type="pathway">
    <text evidence="2">Sphingolipid metabolism.</text>
</comment>
<organism evidence="23 24">
    <name type="scientific">Absidia repens</name>
    <dbReference type="NCBI Taxonomy" id="90262"/>
    <lineage>
        <taxon>Eukaryota</taxon>
        <taxon>Fungi</taxon>
        <taxon>Fungi incertae sedis</taxon>
        <taxon>Mucoromycota</taxon>
        <taxon>Mucoromycotina</taxon>
        <taxon>Mucoromycetes</taxon>
        <taxon>Mucorales</taxon>
        <taxon>Cunninghamellaceae</taxon>
        <taxon>Absidia</taxon>
    </lineage>
</organism>
<protein>
    <recommendedName>
        <fullName evidence="18">Ceramide very long chain fatty acid hydroxylase</fullName>
        <ecNumber evidence="18">1.-.-.-</ecNumber>
    </recommendedName>
</protein>
<dbReference type="Gene3D" id="3.10.120.10">
    <property type="entry name" value="Cytochrome b5-like heme/steroid binding domain"/>
    <property type="match status" value="1"/>
</dbReference>
<dbReference type="PROSITE" id="PS50255">
    <property type="entry name" value="CYTOCHROME_B5_2"/>
    <property type="match status" value="1"/>
</dbReference>
<evidence type="ECO:0000256" key="11">
    <source>
        <dbReference type="ARBA" id="ARBA00022833"/>
    </source>
</evidence>
<evidence type="ECO:0000256" key="21">
    <source>
        <dbReference type="SAM" id="Phobius"/>
    </source>
</evidence>
<feature type="binding site" evidence="19">
    <location>
        <position position="351"/>
    </location>
    <ligand>
        <name>Zn(2+)</name>
        <dbReference type="ChEBI" id="CHEBI:29105"/>
        <label>1</label>
    </ligand>
</feature>
<feature type="binding site" evidence="19">
    <location>
        <position position="331"/>
    </location>
    <ligand>
        <name>Zn(2+)</name>
        <dbReference type="ChEBI" id="CHEBI:29105"/>
        <label>1</label>
    </ligand>
</feature>
<dbReference type="AlphaFoldDB" id="A0A1X2IZ11"/>
<evidence type="ECO:0000256" key="16">
    <source>
        <dbReference type="ARBA" id="ARBA00023136"/>
    </source>
</evidence>
<comment type="subcellular location">
    <subcellularLocation>
        <location evidence="1">Endoplasmic reticulum membrane</location>
        <topology evidence="1">Multi-pass membrane protein</topology>
    </subcellularLocation>
</comment>
<dbReference type="FunFam" id="3.10.120.10:FF:000002">
    <property type="entry name" value="Cytochrome b5 type B"/>
    <property type="match status" value="1"/>
</dbReference>
<evidence type="ECO:0000256" key="14">
    <source>
        <dbReference type="ARBA" id="ARBA00023004"/>
    </source>
</evidence>
<dbReference type="PANTHER" id="PTHR12863:SF1">
    <property type="entry name" value="FATTY ACID 2-HYDROXYLASE"/>
    <property type="match status" value="1"/>
</dbReference>
<keyword evidence="7 21" id="KW-0812">Transmembrane</keyword>
<comment type="function">
    <text evidence="18">Ceramide hydroxylase involved in the hydroxylation of sphingolipid-associated very long chain fatty acids. Postulated to hydroxylate the very long chain fatty acid of dihydroceramides and phytoceramides at C-2.</text>
</comment>
<keyword evidence="12 21" id="KW-1133">Transmembrane helix</keyword>
<comment type="similarity">
    <text evidence="4 18">Belongs to the sterol desaturase family. SCS7 subfamily.</text>
</comment>
<feature type="transmembrane region" description="Helical" evidence="21">
    <location>
        <begin position="307"/>
        <end position="327"/>
    </location>
</feature>
<comment type="pathway">
    <text evidence="3">Lipid metabolism.</text>
</comment>
<comment type="cofactor">
    <cofactor evidence="20">
        <name>Fe cation</name>
        <dbReference type="ChEBI" id="CHEBI:24875"/>
    </cofactor>
</comment>
<keyword evidence="16 18" id="KW-0472">Membrane</keyword>
<dbReference type="EMBL" id="MCGE01000002">
    <property type="protein sequence ID" value="ORZ24502.1"/>
    <property type="molecule type" value="Genomic_DNA"/>
</dbReference>
<dbReference type="InterPro" id="IPR001199">
    <property type="entry name" value="Cyt_B5-like_heme/steroid-bd"/>
</dbReference>
<comment type="cofactor">
    <cofactor evidence="18 19">
        <name>Zn(2+)</name>
        <dbReference type="ChEBI" id="CHEBI:29105"/>
    </cofactor>
    <text evidence="18 19">Binds 2 Zn(2+) ions per subunit that likely form a catalytic dimetal center.</text>
</comment>